<comment type="caution">
    <text evidence="8">The sequence shown here is derived from an EMBL/GenBank/DDBJ whole genome shotgun (WGS) entry which is preliminary data.</text>
</comment>
<dbReference type="Proteomes" id="UP001576784">
    <property type="component" value="Unassembled WGS sequence"/>
</dbReference>
<dbReference type="Gene3D" id="3.30.920.30">
    <property type="entry name" value="Hypothetical protein"/>
    <property type="match status" value="1"/>
</dbReference>
<protein>
    <submittedName>
        <fullName evidence="8">Type II toxin-antitoxin system HicA family toxin</fullName>
    </submittedName>
</protein>
<dbReference type="Pfam" id="PF07927">
    <property type="entry name" value="HicA_toxin"/>
    <property type="match status" value="1"/>
</dbReference>
<keyword evidence="5" id="KW-0378">Hydrolase</keyword>
<evidence type="ECO:0000256" key="1">
    <source>
        <dbReference type="ARBA" id="ARBA00006620"/>
    </source>
</evidence>
<gene>
    <name evidence="8" type="ORF">ACE1CI_10110</name>
</gene>
<evidence type="ECO:0000256" key="6">
    <source>
        <dbReference type="ARBA" id="ARBA00022884"/>
    </source>
</evidence>
<dbReference type="InterPro" id="IPR038570">
    <property type="entry name" value="HicA_sf"/>
</dbReference>
<evidence type="ECO:0000256" key="4">
    <source>
        <dbReference type="ARBA" id="ARBA00022759"/>
    </source>
</evidence>
<keyword evidence="9" id="KW-1185">Reference proteome</keyword>
<organism evidence="8 9">
    <name type="scientific">Floridaenema flaviceps BLCC-F50</name>
    <dbReference type="NCBI Taxonomy" id="3153642"/>
    <lineage>
        <taxon>Bacteria</taxon>
        <taxon>Bacillati</taxon>
        <taxon>Cyanobacteriota</taxon>
        <taxon>Cyanophyceae</taxon>
        <taxon>Oscillatoriophycideae</taxon>
        <taxon>Aerosakkonematales</taxon>
        <taxon>Aerosakkonemataceae</taxon>
        <taxon>Floridanema</taxon>
        <taxon>Floridanema flaviceps</taxon>
    </lineage>
</organism>
<dbReference type="RefSeq" id="WP_413262919.1">
    <property type="nucleotide sequence ID" value="NZ_JBHFNR010000069.1"/>
</dbReference>
<evidence type="ECO:0000256" key="7">
    <source>
        <dbReference type="ARBA" id="ARBA00023016"/>
    </source>
</evidence>
<evidence type="ECO:0000256" key="5">
    <source>
        <dbReference type="ARBA" id="ARBA00022801"/>
    </source>
</evidence>
<keyword evidence="4" id="KW-0255">Endonuclease</keyword>
<keyword evidence="2" id="KW-1277">Toxin-antitoxin system</keyword>
<keyword evidence="6" id="KW-0694">RNA-binding</keyword>
<sequence length="72" mass="8493">MPPLGPIKRQDLIYYLRQLGFVGPYSGKKHQFMLKNTQRITIPNPHEGDISTNFLARILRQAKIDREDWEQL</sequence>
<keyword evidence="3" id="KW-0540">Nuclease</keyword>
<evidence type="ECO:0000313" key="9">
    <source>
        <dbReference type="Proteomes" id="UP001576784"/>
    </source>
</evidence>
<name>A0ABV4XNY9_9CYAN</name>
<comment type="similarity">
    <text evidence="1">Belongs to the HicA mRNA interferase family.</text>
</comment>
<dbReference type="SUPFAM" id="SSF54786">
    <property type="entry name" value="YcfA/nrd intein domain"/>
    <property type="match status" value="1"/>
</dbReference>
<evidence type="ECO:0000256" key="2">
    <source>
        <dbReference type="ARBA" id="ARBA00022649"/>
    </source>
</evidence>
<reference evidence="8 9" key="1">
    <citation type="submission" date="2024-09" db="EMBL/GenBank/DDBJ databases">
        <title>Floridaenema gen nov. (Aerosakkonemataceae, Aerosakkonematales ord. nov., Cyanobacteria) from benthic tropical and subtropical fresh waters, with the description of four new species.</title>
        <authorList>
            <person name="Moretto J.A."/>
            <person name="Berthold D.E."/>
            <person name="Lefler F.W."/>
            <person name="Huang I.-S."/>
            <person name="Laughinghouse H. IV."/>
        </authorList>
    </citation>
    <scope>NUCLEOTIDE SEQUENCE [LARGE SCALE GENOMIC DNA]</scope>
    <source>
        <strain evidence="8 9">BLCC-F50</strain>
    </source>
</reference>
<dbReference type="InterPro" id="IPR012933">
    <property type="entry name" value="HicA_mRNA_interferase"/>
</dbReference>
<accession>A0ABV4XNY9</accession>
<evidence type="ECO:0000256" key="3">
    <source>
        <dbReference type="ARBA" id="ARBA00022722"/>
    </source>
</evidence>
<keyword evidence="7" id="KW-0346">Stress response</keyword>
<evidence type="ECO:0000313" key="8">
    <source>
        <dbReference type="EMBL" id="MFB2893255.1"/>
    </source>
</evidence>
<proteinExistence type="inferred from homology"/>
<dbReference type="EMBL" id="JBHFNR010000069">
    <property type="protein sequence ID" value="MFB2893255.1"/>
    <property type="molecule type" value="Genomic_DNA"/>
</dbReference>